<accession>A0A9X2J1Y2</accession>
<sequence>MKYVILINEDESAYAVPNGDQVVAEVIEGHNKFSAAMAEKGVEFSGERLKEAHTATTLHYKNGGEPVVRDGAFAETHEELGGFYIIDVANLDEAIEWAKMIPIPGNGAVEVRPVWPMDEY</sequence>
<evidence type="ECO:0000313" key="4">
    <source>
        <dbReference type="Proteomes" id="UP001155128"/>
    </source>
</evidence>
<dbReference type="Gene3D" id="3.30.70.1060">
    <property type="entry name" value="Dimeric alpha+beta barrel"/>
    <property type="match status" value="1"/>
</dbReference>
<protein>
    <submittedName>
        <fullName evidence="3">YciI family protein</fullName>
    </submittedName>
</protein>
<evidence type="ECO:0000259" key="2">
    <source>
        <dbReference type="Pfam" id="PF03795"/>
    </source>
</evidence>
<reference evidence="3" key="1">
    <citation type="submission" date="2022-06" db="EMBL/GenBank/DDBJ databases">
        <title>Sphingomicrobium sedimins sp. nov., a marine bacterium isolated from tidal flat.</title>
        <authorList>
            <person name="Kim C.-H."/>
            <person name="Yoo Y."/>
            <person name="Kim J.-J."/>
        </authorList>
    </citation>
    <scope>NUCLEOTIDE SEQUENCE</scope>
    <source>
        <strain evidence="3">GRR-S6-50</strain>
    </source>
</reference>
<dbReference type="Pfam" id="PF03795">
    <property type="entry name" value="YCII"/>
    <property type="match status" value="1"/>
</dbReference>
<gene>
    <name evidence="3" type="ORF">NDO55_07810</name>
</gene>
<comment type="similarity">
    <text evidence="1">Belongs to the YciI family.</text>
</comment>
<dbReference type="Proteomes" id="UP001155128">
    <property type="component" value="Unassembled WGS sequence"/>
</dbReference>
<dbReference type="EMBL" id="JAMSHT010000001">
    <property type="protein sequence ID" value="MCM8557723.1"/>
    <property type="molecule type" value="Genomic_DNA"/>
</dbReference>
<evidence type="ECO:0000256" key="1">
    <source>
        <dbReference type="ARBA" id="ARBA00007689"/>
    </source>
</evidence>
<dbReference type="AlphaFoldDB" id="A0A9X2J1Y2"/>
<dbReference type="PANTHER" id="PTHR35174:SF3">
    <property type="entry name" value="BLL7171 PROTEIN"/>
    <property type="match status" value="1"/>
</dbReference>
<keyword evidence="4" id="KW-1185">Reference proteome</keyword>
<evidence type="ECO:0000313" key="3">
    <source>
        <dbReference type="EMBL" id="MCM8557723.1"/>
    </source>
</evidence>
<dbReference type="RefSeq" id="WP_252114034.1">
    <property type="nucleotide sequence ID" value="NZ_JAMSHT010000001.1"/>
</dbReference>
<dbReference type="PANTHER" id="PTHR35174">
    <property type="entry name" value="BLL7171 PROTEIN-RELATED"/>
    <property type="match status" value="1"/>
</dbReference>
<proteinExistence type="inferred from homology"/>
<organism evidence="3 4">
    <name type="scientific">Sphingomicrobium sediminis</name>
    <dbReference type="NCBI Taxonomy" id="2950949"/>
    <lineage>
        <taxon>Bacteria</taxon>
        <taxon>Pseudomonadati</taxon>
        <taxon>Pseudomonadota</taxon>
        <taxon>Alphaproteobacteria</taxon>
        <taxon>Sphingomonadales</taxon>
        <taxon>Sphingomonadaceae</taxon>
        <taxon>Sphingomicrobium</taxon>
    </lineage>
</organism>
<dbReference type="SUPFAM" id="SSF54909">
    <property type="entry name" value="Dimeric alpha+beta barrel"/>
    <property type="match status" value="1"/>
</dbReference>
<dbReference type="InterPro" id="IPR005545">
    <property type="entry name" value="YCII"/>
</dbReference>
<comment type="caution">
    <text evidence="3">The sequence shown here is derived from an EMBL/GenBank/DDBJ whole genome shotgun (WGS) entry which is preliminary data.</text>
</comment>
<name>A0A9X2J1Y2_9SPHN</name>
<feature type="domain" description="YCII-related" evidence="2">
    <location>
        <begin position="1"/>
        <end position="117"/>
    </location>
</feature>
<dbReference type="InterPro" id="IPR011008">
    <property type="entry name" value="Dimeric_a/b-barrel"/>
</dbReference>